<evidence type="ECO:0000256" key="9">
    <source>
        <dbReference type="ARBA" id="ARBA00022842"/>
    </source>
</evidence>
<keyword evidence="9 11" id="KW-0460">Magnesium</keyword>
<evidence type="ECO:0000256" key="1">
    <source>
        <dbReference type="ARBA" id="ARBA00001771"/>
    </source>
</evidence>
<name>A0ABT2TZ61_9FIRM</name>
<evidence type="ECO:0000256" key="2">
    <source>
        <dbReference type="ARBA" id="ARBA00001946"/>
    </source>
</evidence>
<evidence type="ECO:0000256" key="11">
    <source>
        <dbReference type="HAMAP-Rule" id="MF_00228"/>
    </source>
</evidence>
<comment type="similarity">
    <text evidence="11">Belongs to the Thz kinase family.</text>
</comment>
<comment type="caution">
    <text evidence="12">The sequence shown here is derived from an EMBL/GenBank/DDBJ whole genome shotgun (WGS) entry which is preliminary data.</text>
</comment>
<feature type="binding site" evidence="11">
    <location>
        <position position="171"/>
    </location>
    <ligand>
        <name>ATP</name>
        <dbReference type="ChEBI" id="CHEBI:30616"/>
    </ligand>
</feature>
<dbReference type="Proteomes" id="UP001652397">
    <property type="component" value="Unassembled WGS sequence"/>
</dbReference>
<evidence type="ECO:0000256" key="10">
    <source>
        <dbReference type="ARBA" id="ARBA00022977"/>
    </source>
</evidence>
<dbReference type="InterPro" id="IPR029056">
    <property type="entry name" value="Ribokinase-like"/>
</dbReference>
<evidence type="ECO:0000256" key="5">
    <source>
        <dbReference type="ARBA" id="ARBA00022723"/>
    </source>
</evidence>
<evidence type="ECO:0000256" key="7">
    <source>
        <dbReference type="ARBA" id="ARBA00022777"/>
    </source>
</evidence>
<proteinExistence type="inferred from homology"/>
<reference evidence="12 13" key="1">
    <citation type="journal article" date="2021" name="ISME Commun">
        <title>Automated analysis of genomic sequences facilitates high-throughput and comprehensive description of bacteria.</title>
        <authorList>
            <person name="Hitch T.C.A."/>
        </authorList>
    </citation>
    <scope>NUCLEOTIDE SEQUENCE [LARGE SCALE GENOMIC DNA]</scope>
    <source>
        <strain evidence="12 13">Sanger_34</strain>
    </source>
</reference>
<dbReference type="CDD" id="cd01170">
    <property type="entry name" value="THZ_kinase"/>
    <property type="match status" value="1"/>
</dbReference>
<keyword evidence="8 11" id="KW-0067">ATP-binding</keyword>
<dbReference type="HAMAP" id="MF_00228">
    <property type="entry name" value="Thz_kinase"/>
    <property type="match status" value="1"/>
</dbReference>
<feature type="binding site" evidence="11">
    <location>
        <position position="198"/>
    </location>
    <ligand>
        <name>substrate</name>
    </ligand>
</feature>
<evidence type="ECO:0000256" key="3">
    <source>
        <dbReference type="ARBA" id="ARBA00004868"/>
    </source>
</evidence>
<evidence type="ECO:0000313" key="13">
    <source>
        <dbReference type="Proteomes" id="UP001652397"/>
    </source>
</evidence>
<protein>
    <recommendedName>
        <fullName evidence="11">Hydroxyethylthiazole kinase</fullName>
        <ecNumber evidence="11">2.7.1.50</ecNumber>
    </recommendedName>
    <alternativeName>
        <fullName evidence="11">4-methyl-5-beta-hydroxyethylthiazole kinase</fullName>
        <shortName evidence="11">TH kinase</shortName>
        <shortName evidence="11">Thz kinase</shortName>
    </alternativeName>
</protein>
<evidence type="ECO:0000256" key="6">
    <source>
        <dbReference type="ARBA" id="ARBA00022741"/>
    </source>
</evidence>
<keyword evidence="7 11" id="KW-0418">Kinase</keyword>
<dbReference type="GO" id="GO:0004417">
    <property type="term" value="F:hydroxyethylthiazole kinase activity"/>
    <property type="evidence" value="ECO:0007669"/>
    <property type="project" value="UniProtKB-EC"/>
</dbReference>
<keyword evidence="13" id="KW-1185">Reference proteome</keyword>
<dbReference type="EMBL" id="JAOQJE010000001">
    <property type="protein sequence ID" value="MCU6787648.1"/>
    <property type="molecule type" value="Genomic_DNA"/>
</dbReference>
<organism evidence="12 13">
    <name type="scientific">Agathobaculum ammoniilyticum</name>
    <dbReference type="NCBI Taxonomy" id="2981778"/>
    <lineage>
        <taxon>Bacteria</taxon>
        <taxon>Bacillati</taxon>
        <taxon>Bacillota</taxon>
        <taxon>Clostridia</taxon>
        <taxon>Eubacteriales</taxon>
        <taxon>Butyricicoccaceae</taxon>
        <taxon>Agathobaculum</taxon>
    </lineage>
</organism>
<feature type="binding site" evidence="11">
    <location>
        <position position="44"/>
    </location>
    <ligand>
        <name>substrate</name>
    </ligand>
</feature>
<dbReference type="PIRSF" id="PIRSF000513">
    <property type="entry name" value="Thz_kinase"/>
    <property type="match status" value="1"/>
</dbReference>
<accession>A0ABT2TZ61</accession>
<comment type="pathway">
    <text evidence="3 11">Cofactor biosynthesis; thiamine diphosphate biosynthesis; 4-methyl-5-(2-phosphoethyl)-thiazole from 5-(2-hydroxyethyl)-4-methylthiazole: step 1/1.</text>
</comment>
<dbReference type="SUPFAM" id="SSF53613">
    <property type="entry name" value="Ribokinase-like"/>
    <property type="match status" value="1"/>
</dbReference>
<dbReference type="Gene3D" id="3.40.1190.20">
    <property type="match status" value="1"/>
</dbReference>
<dbReference type="PRINTS" id="PR01099">
    <property type="entry name" value="HYETHTZKNASE"/>
</dbReference>
<comment type="cofactor">
    <cofactor evidence="2 11">
        <name>Mg(2+)</name>
        <dbReference type="ChEBI" id="CHEBI:18420"/>
    </cofactor>
</comment>
<keyword evidence="10 11" id="KW-0784">Thiamine biosynthesis</keyword>
<evidence type="ECO:0000313" key="12">
    <source>
        <dbReference type="EMBL" id="MCU6787648.1"/>
    </source>
</evidence>
<keyword evidence="4 11" id="KW-0808">Transferase</keyword>
<evidence type="ECO:0000256" key="4">
    <source>
        <dbReference type="ARBA" id="ARBA00022679"/>
    </source>
</evidence>
<comment type="catalytic activity">
    <reaction evidence="1 11">
        <text>5-(2-hydroxyethyl)-4-methylthiazole + ATP = 4-methyl-5-(2-phosphooxyethyl)-thiazole + ADP + H(+)</text>
        <dbReference type="Rhea" id="RHEA:24212"/>
        <dbReference type="ChEBI" id="CHEBI:15378"/>
        <dbReference type="ChEBI" id="CHEBI:17957"/>
        <dbReference type="ChEBI" id="CHEBI:30616"/>
        <dbReference type="ChEBI" id="CHEBI:58296"/>
        <dbReference type="ChEBI" id="CHEBI:456216"/>
        <dbReference type="EC" id="2.7.1.50"/>
    </reaction>
</comment>
<keyword evidence="6 11" id="KW-0547">Nucleotide-binding</keyword>
<evidence type="ECO:0000256" key="8">
    <source>
        <dbReference type="ARBA" id="ARBA00022840"/>
    </source>
</evidence>
<dbReference type="Pfam" id="PF02110">
    <property type="entry name" value="HK"/>
    <property type="match status" value="1"/>
</dbReference>
<dbReference type="RefSeq" id="WP_242977789.1">
    <property type="nucleotide sequence ID" value="NZ_JAOQJE010000001.1"/>
</dbReference>
<comment type="function">
    <text evidence="11">Catalyzes the phosphorylation of the hydroxyl group of 4-methyl-5-beta-hydroxyethylthiazole (THZ).</text>
</comment>
<dbReference type="InterPro" id="IPR000417">
    <property type="entry name" value="Hyethyz_kinase"/>
</dbReference>
<gene>
    <name evidence="11 12" type="primary">thiM</name>
    <name evidence="12" type="ORF">OCV66_00850</name>
</gene>
<sequence length="275" mass="29155">MTECVAQIVERTLQKRPMVHSITNNVTVNDCANIILAAGGSAIMAQDEREVAEITSRSDALSLNMGALRAQEAMLLSAHAAKRRKRPVILDPVAAGASRLRGEMCARLLEAGLVSVVRGNASEVWALMTGAQHTLGVEVNALDQVTEQNLSESARRVSLFSRETGAVVLLSGALDIVSDGKCTAVLRGGSEMMRRITGAGCMLTSLTAAYCGANPENLFEAAVAASGVMKTCGELAYRRVCEEMEGTASFRTRLIDAVSMLTGSDLAAKLRVQIL</sequence>
<dbReference type="EC" id="2.7.1.50" evidence="11"/>
<keyword evidence="5 11" id="KW-0479">Metal-binding</keyword>
<dbReference type="NCBIfam" id="NF006830">
    <property type="entry name" value="PRK09355.1"/>
    <property type="match status" value="1"/>
</dbReference>
<feature type="binding site" evidence="11">
    <location>
        <position position="118"/>
    </location>
    <ligand>
        <name>ATP</name>
        <dbReference type="ChEBI" id="CHEBI:30616"/>
    </ligand>
</feature>